<organism evidence="1 2">
    <name type="scientific">Gilliamella apis</name>
    <dbReference type="NCBI Taxonomy" id="1970738"/>
    <lineage>
        <taxon>Bacteria</taxon>
        <taxon>Pseudomonadati</taxon>
        <taxon>Pseudomonadota</taxon>
        <taxon>Gammaproteobacteria</taxon>
        <taxon>Orbales</taxon>
        <taxon>Orbaceae</taxon>
        <taxon>Gilliamella</taxon>
    </lineage>
</organism>
<sequence length="349" mass="41409">MRIYRLFFIVIFFTTFLLKICYAESITSSDNTEVWDFYKVSERNVLSNNDNYRDNLIEQYKDTKVSIHNKQLTVNNLCSVQYVKYQRKPVEYWMSVKTAELYKQLFLKEGISLDSDMNVLMSLYPDKDCPAPFTELIETNNYLVAVTKEGYLLFFLQEKNYKYKQNVVDLNEKSEFSLLGDPIISNKNFITETNKNCNFPSYDNEKDNQCEVVKLEIYYGGLIEEQFVNQQQVYLQKDKESKYFLRKDSIQENVLEITLLIENNNELIDTLKIYSEKVSETAAITQYYYIDEQLKNIWTVQILADELNRRVSFWKHYAIEDTKHIKLIESISCKYDMGNIDTTKCSSDY</sequence>
<name>A0A242NX19_9GAMM</name>
<dbReference type="Proteomes" id="UP000194968">
    <property type="component" value="Unassembled WGS sequence"/>
</dbReference>
<comment type="caution">
    <text evidence="1">The sequence shown here is derived from an EMBL/GenBank/DDBJ whole genome shotgun (WGS) entry which is preliminary data.</text>
</comment>
<dbReference type="OrthoDB" id="7063118at2"/>
<dbReference type="RefSeq" id="WP_086319997.1">
    <property type="nucleotide sequence ID" value="NZ_NASE01000012.1"/>
</dbReference>
<evidence type="ECO:0000313" key="1">
    <source>
        <dbReference type="EMBL" id="OTQ52715.1"/>
    </source>
</evidence>
<accession>A0A242NX19</accession>
<gene>
    <name evidence="1" type="ORF">B6D06_01710</name>
</gene>
<protein>
    <submittedName>
        <fullName evidence="1">Uncharacterized protein</fullName>
    </submittedName>
</protein>
<proteinExistence type="predicted"/>
<evidence type="ECO:0000313" key="2">
    <source>
        <dbReference type="Proteomes" id="UP000194968"/>
    </source>
</evidence>
<dbReference type="AlphaFoldDB" id="A0A242NX19"/>
<dbReference type="EMBL" id="NASK01000070">
    <property type="protein sequence ID" value="OTQ52715.1"/>
    <property type="molecule type" value="Genomic_DNA"/>
</dbReference>
<reference evidence="1 2" key="1">
    <citation type="submission" date="2017-03" db="EMBL/GenBank/DDBJ databases">
        <title>Comparative genomics of honeybee gut symbionts reveal geographically distinct and subgroup specific antibiotic resistance.</title>
        <authorList>
            <person name="Ludvigsen J."/>
            <person name="Porcellato D."/>
            <person name="Labee-Lund T.M."/>
            <person name="Amdam G.V."/>
            <person name="Rudi K."/>
        </authorList>
    </citation>
    <scope>NUCLEOTIDE SEQUENCE [LARGE SCALE GENOMIC DNA]</scope>
    <source>
        <strain evidence="1 2">A-4-12</strain>
    </source>
</reference>